<dbReference type="InterPro" id="IPR016024">
    <property type="entry name" value="ARM-type_fold"/>
</dbReference>
<accession>A0AAV1L6B1</accession>
<evidence type="ECO:0000256" key="1">
    <source>
        <dbReference type="SAM" id="MobiDB-lite"/>
    </source>
</evidence>
<evidence type="ECO:0000313" key="2">
    <source>
        <dbReference type="EMBL" id="CAK1590475.1"/>
    </source>
</evidence>
<dbReference type="GO" id="GO:0044782">
    <property type="term" value="P:cilium organization"/>
    <property type="evidence" value="ECO:0007669"/>
    <property type="project" value="TreeGrafter"/>
</dbReference>
<feature type="compositionally biased region" description="Basic and acidic residues" evidence="1">
    <location>
        <begin position="583"/>
        <end position="596"/>
    </location>
</feature>
<feature type="compositionally biased region" description="Polar residues" evidence="1">
    <location>
        <begin position="169"/>
        <end position="178"/>
    </location>
</feature>
<dbReference type="PANTHER" id="PTHR21356">
    <property type="entry name" value="ARMADILLO REPEAT CONTAINING 2"/>
    <property type="match status" value="1"/>
</dbReference>
<dbReference type="AlphaFoldDB" id="A0AAV1L6B1"/>
<dbReference type="Proteomes" id="UP001314205">
    <property type="component" value="Unassembled WGS sequence"/>
</dbReference>
<dbReference type="PANTHER" id="PTHR21356:SF1">
    <property type="entry name" value="ARMADILLO REPEAT-CONTAINING PROTEIN 2"/>
    <property type="match status" value="1"/>
</dbReference>
<keyword evidence="3" id="KW-1185">Reference proteome</keyword>
<feature type="region of interest" description="Disordered" evidence="1">
    <location>
        <begin position="39"/>
        <end position="64"/>
    </location>
</feature>
<feature type="region of interest" description="Disordered" evidence="1">
    <location>
        <begin position="583"/>
        <end position="604"/>
    </location>
</feature>
<dbReference type="EMBL" id="CAVLGL010000085">
    <property type="protein sequence ID" value="CAK1590475.1"/>
    <property type="molecule type" value="Genomic_DNA"/>
</dbReference>
<dbReference type="InterPro" id="IPR011989">
    <property type="entry name" value="ARM-like"/>
</dbReference>
<dbReference type="Gene3D" id="1.25.10.10">
    <property type="entry name" value="Leucine-rich Repeat Variant"/>
    <property type="match status" value="1"/>
</dbReference>
<sequence>MADRGLRRGAGTPFYAPPRRKTSAEIISEARAAIFDEMNSSSSGSSGVGALRPLRTRRPFTPREPQRTLFTERARKREHRPPSAFDLKYLSLSEDGEDVPIKPSGICTVTCQEDLSGGQTVELKHGTKKDNSFRNQGQSERSGDGVIWRGFTKLPHLSGKSKPLHRRNTTGQLSVDGCPTTSNLSKTISVTRPLDMNSDLNTTSGFSNDHHENKLSRDIKRNFPAYGTDGGGNKRRIYTSSKSIPCDTGPSSVLGDIPVKHLALQLPNTSLDNYESMTILELAEALTSQRASDTERVLLLMEQLQNMLEKTTPSGNLRELVLRSLYVHLDSEEERVLVAIARALLTMRVTGKHLAAACKLVFKIARNDKNDHFFRNSNLLELLVEGCGRADPLAESECCVYGAGALRFLALEPRLCALAHRAGALHLAALHLKILNTAKAERPRQVQEEATHALYQLTGALRNLASGGPKTADAFVSSGALAELLAALPLHTDRDVLTNVARCLSVLSGEDSCCEWLCASSWSARALLHALAACAPRAALAVRLAYTLGNMAAADEQARINIYNEDGSVDVLLTILESYTNRNERDTKDPDLDPDLHLVGSDLGGSDGSNEDVLIKTVRVVANLSLAELAGRGIAAHHAERTVKALLSCLEVAERPSDKPVSSSKETEGDIYRERREELATAALATLNNITFYLEPADPLDPLDDTIELLCKATCRWLRKDSEGMNAAACEAVRTLGNLSRSTRAAQCLVVEGALDALSPFQEHEEASVRYAAAGVLVNVCGAGAGGTGGAAGAASAALRCAAAARDVLAAALLARALWNAHAHRPLAPSHAHLITAALAAFLDDDSVFTACEASRVGQRRASDPEISKRNYVKFDIENNNGTDFSETYRTAGAKPAIAKAISISEDLYHGSGDEDWERTGHSGEDLGFEEGDTLGEDECGCEPCRRLAAWDELVGVAIPLLEKLRPPKADASVGTD</sequence>
<dbReference type="SUPFAM" id="SSF48371">
    <property type="entry name" value="ARM repeat"/>
    <property type="match status" value="1"/>
</dbReference>
<protein>
    <recommendedName>
        <fullName evidence="4">Armadillo repeat-containing protein 2</fullName>
    </recommendedName>
</protein>
<name>A0AAV1L6B1_9NEOP</name>
<evidence type="ECO:0008006" key="4">
    <source>
        <dbReference type="Google" id="ProtNLM"/>
    </source>
</evidence>
<feature type="region of interest" description="Disordered" evidence="1">
    <location>
        <begin position="1"/>
        <end position="22"/>
    </location>
</feature>
<reference evidence="2 3" key="1">
    <citation type="submission" date="2023-11" db="EMBL/GenBank/DDBJ databases">
        <authorList>
            <person name="Hedman E."/>
            <person name="Englund M."/>
            <person name="Stromberg M."/>
            <person name="Nyberg Akerstrom W."/>
            <person name="Nylinder S."/>
            <person name="Jareborg N."/>
            <person name="Kallberg Y."/>
            <person name="Kronander E."/>
        </authorList>
    </citation>
    <scope>NUCLEOTIDE SEQUENCE [LARGE SCALE GENOMIC DNA]</scope>
</reference>
<feature type="compositionally biased region" description="Basic and acidic residues" evidence="1">
    <location>
        <begin position="122"/>
        <end position="132"/>
    </location>
</feature>
<evidence type="ECO:0000313" key="3">
    <source>
        <dbReference type="Proteomes" id="UP001314205"/>
    </source>
</evidence>
<feature type="region of interest" description="Disordered" evidence="1">
    <location>
        <begin position="122"/>
        <end position="178"/>
    </location>
</feature>
<organism evidence="2 3">
    <name type="scientific">Parnassius mnemosyne</name>
    <name type="common">clouded apollo</name>
    <dbReference type="NCBI Taxonomy" id="213953"/>
    <lineage>
        <taxon>Eukaryota</taxon>
        <taxon>Metazoa</taxon>
        <taxon>Ecdysozoa</taxon>
        <taxon>Arthropoda</taxon>
        <taxon>Hexapoda</taxon>
        <taxon>Insecta</taxon>
        <taxon>Pterygota</taxon>
        <taxon>Neoptera</taxon>
        <taxon>Endopterygota</taxon>
        <taxon>Lepidoptera</taxon>
        <taxon>Glossata</taxon>
        <taxon>Ditrysia</taxon>
        <taxon>Papilionoidea</taxon>
        <taxon>Papilionidae</taxon>
        <taxon>Parnassiinae</taxon>
        <taxon>Parnassini</taxon>
        <taxon>Parnassius</taxon>
        <taxon>Driopa</taxon>
    </lineage>
</organism>
<comment type="caution">
    <text evidence="2">The sequence shown here is derived from an EMBL/GenBank/DDBJ whole genome shotgun (WGS) entry which is preliminary data.</text>
</comment>
<proteinExistence type="predicted"/>
<gene>
    <name evidence="2" type="ORF">PARMNEM_LOCUS10831</name>
</gene>
<dbReference type="InterPro" id="IPR038905">
    <property type="entry name" value="ARMC2"/>
</dbReference>